<organism evidence="7 8">
    <name type="scientific">Purpureocillium lilacinum</name>
    <name type="common">Paecilomyces lilacinus</name>
    <dbReference type="NCBI Taxonomy" id="33203"/>
    <lineage>
        <taxon>Eukaryota</taxon>
        <taxon>Fungi</taxon>
        <taxon>Dikarya</taxon>
        <taxon>Ascomycota</taxon>
        <taxon>Pezizomycotina</taxon>
        <taxon>Sordariomycetes</taxon>
        <taxon>Hypocreomycetidae</taxon>
        <taxon>Hypocreales</taxon>
        <taxon>Ophiocordycipitaceae</taxon>
        <taxon>Purpureocillium</taxon>
    </lineage>
</organism>
<evidence type="ECO:0000313" key="7">
    <source>
        <dbReference type="EMBL" id="OAQ87612.1"/>
    </source>
</evidence>
<keyword evidence="6" id="KW-0732">Signal</keyword>
<evidence type="ECO:0000256" key="3">
    <source>
        <dbReference type="ARBA" id="ARBA00022989"/>
    </source>
</evidence>
<sequence length="129" mass="14382">MLALCWLSLLQCSPMTMQTVFWQQMTTDLNVTFSQLNAGLSFNVAGLAVGSLLFIPLTKKYGRRLTYVISTGVLAGVSWWSARMSTLSEMYLTNLLFGLAGSTNEAISEMTVRRPQEIWTQPQPSSSQY</sequence>
<protein>
    <submittedName>
        <fullName evidence="7">Major facilitator superfamily domain-containing protein</fullName>
    </submittedName>
</protein>
<dbReference type="SUPFAM" id="SSF103473">
    <property type="entry name" value="MFS general substrate transporter"/>
    <property type="match status" value="1"/>
</dbReference>
<dbReference type="Gene3D" id="1.20.1720.10">
    <property type="entry name" value="Multidrug resistance protein D"/>
    <property type="match status" value="1"/>
</dbReference>
<feature type="signal peptide" evidence="6">
    <location>
        <begin position="1"/>
        <end position="18"/>
    </location>
</feature>
<dbReference type="Proteomes" id="UP000078240">
    <property type="component" value="Unassembled WGS sequence"/>
</dbReference>
<reference evidence="7 8" key="1">
    <citation type="submission" date="2016-01" db="EMBL/GenBank/DDBJ databases">
        <title>Biosynthesis of antibiotic leucinostatins and their inhibition on Phytophthora in bio-control Purpureocillium lilacinum.</title>
        <authorList>
            <person name="Wang G."/>
            <person name="Liu Z."/>
            <person name="Lin R."/>
            <person name="Li E."/>
            <person name="Mao Z."/>
            <person name="Ling J."/>
            <person name="Yin W."/>
            <person name="Xie B."/>
        </authorList>
    </citation>
    <scope>NUCLEOTIDE SEQUENCE [LARGE SCALE GENOMIC DNA]</scope>
    <source>
        <strain evidence="7">PLBJ-1</strain>
    </source>
</reference>
<feature type="chain" id="PRO_5008103418" evidence="6">
    <location>
        <begin position="19"/>
        <end position="129"/>
    </location>
</feature>
<dbReference type="PANTHER" id="PTHR23502">
    <property type="entry name" value="MAJOR FACILITATOR SUPERFAMILY"/>
    <property type="match status" value="1"/>
</dbReference>
<dbReference type="InterPro" id="IPR036259">
    <property type="entry name" value="MFS_trans_sf"/>
</dbReference>
<proteinExistence type="predicted"/>
<comment type="subcellular location">
    <subcellularLocation>
        <location evidence="1">Membrane</location>
        <topology evidence="1">Multi-pass membrane protein</topology>
    </subcellularLocation>
</comment>
<evidence type="ECO:0000313" key="8">
    <source>
        <dbReference type="Proteomes" id="UP000078240"/>
    </source>
</evidence>
<keyword evidence="4 5" id="KW-0472">Membrane</keyword>
<gene>
    <name evidence="7" type="ORF">VFPBJ_01652</name>
</gene>
<keyword evidence="3 5" id="KW-1133">Transmembrane helix</keyword>
<evidence type="ECO:0000256" key="2">
    <source>
        <dbReference type="ARBA" id="ARBA00022692"/>
    </source>
</evidence>
<accession>A0A179HCC6</accession>
<evidence type="ECO:0000256" key="1">
    <source>
        <dbReference type="ARBA" id="ARBA00004141"/>
    </source>
</evidence>
<feature type="transmembrane region" description="Helical" evidence="5">
    <location>
        <begin position="65"/>
        <end position="82"/>
    </location>
</feature>
<name>A0A179HCC6_PURLI</name>
<feature type="transmembrane region" description="Helical" evidence="5">
    <location>
        <begin position="38"/>
        <end position="58"/>
    </location>
</feature>
<keyword evidence="2 5" id="KW-0812">Transmembrane</keyword>
<dbReference type="PANTHER" id="PTHR23502:SF50">
    <property type="entry name" value="TRANSPORTER, PUTATIVE (AFU_ORTHOLOGUE AFUA_5G00430)-RELATED"/>
    <property type="match status" value="1"/>
</dbReference>
<dbReference type="GO" id="GO:0022857">
    <property type="term" value="F:transmembrane transporter activity"/>
    <property type="evidence" value="ECO:0007669"/>
    <property type="project" value="TreeGrafter"/>
</dbReference>
<comment type="caution">
    <text evidence="7">The sequence shown here is derived from an EMBL/GenBank/DDBJ whole genome shotgun (WGS) entry which is preliminary data.</text>
</comment>
<evidence type="ECO:0000256" key="4">
    <source>
        <dbReference type="ARBA" id="ARBA00023136"/>
    </source>
</evidence>
<dbReference type="GO" id="GO:0005886">
    <property type="term" value="C:plasma membrane"/>
    <property type="evidence" value="ECO:0007669"/>
    <property type="project" value="TreeGrafter"/>
</dbReference>
<dbReference type="AlphaFoldDB" id="A0A179HCC6"/>
<evidence type="ECO:0000256" key="5">
    <source>
        <dbReference type="SAM" id="Phobius"/>
    </source>
</evidence>
<evidence type="ECO:0000256" key="6">
    <source>
        <dbReference type="SAM" id="SignalP"/>
    </source>
</evidence>
<dbReference type="EMBL" id="LSBH01000001">
    <property type="protein sequence ID" value="OAQ87612.1"/>
    <property type="molecule type" value="Genomic_DNA"/>
</dbReference>